<protein>
    <submittedName>
        <fullName evidence="2">Helix-turn-helix domain protein</fullName>
    </submittedName>
</protein>
<dbReference type="InterPro" id="IPR041657">
    <property type="entry name" value="HTH_17"/>
</dbReference>
<dbReference type="KEGG" id="aagg:ETAA8_45400"/>
<keyword evidence="3" id="KW-1185">Reference proteome</keyword>
<evidence type="ECO:0000259" key="1">
    <source>
        <dbReference type="Pfam" id="PF12728"/>
    </source>
</evidence>
<dbReference type="SUPFAM" id="SSF46955">
    <property type="entry name" value="Putative DNA-binding domain"/>
    <property type="match status" value="1"/>
</dbReference>
<name>A0A517YGS3_9BACT</name>
<feature type="domain" description="Helix-turn-helix" evidence="1">
    <location>
        <begin position="16"/>
        <end position="69"/>
    </location>
</feature>
<dbReference type="RefSeq" id="WP_145093222.1">
    <property type="nucleotide sequence ID" value="NZ_CP036274.1"/>
</dbReference>
<dbReference type="EMBL" id="CP036274">
    <property type="protein sequence ID" value="QDU29430.1"/>
    <property type="molecule type" value="Genomic_DNA"/>
</dbReference>
<evidence type="ECO:0000313" key="3">
    <source>
        <dbReference type="Proteomes" id="UP000315017"/>
    </source>
</evidence>
<dbReference type="InterPro" id="IPR009061">
    <property type="entry name" value="DNA-bd_dom_put_sf"/>
</dbReference>
<organism evidence="2 3">
    <name type="scientific">Anatilimnocola aggregata</name>
    <dbReference type="NCBI Taxonomy" id="2528021"/>
    <lineage>
        <taxon>Bacteria</taxon>
        <taxon>Pseudomonadati</taxon>
        <taxon>Planctomycetota</taxon>
        <taxon>Planctomycetia</taxon>
        <taxon>Pirellulales</taxon>
        <taxon>Pirellulaceae</taxon>
        <taxon>Anatilimnocola</taxon>
    </lineage>
</organism>
<accession>A0A517YGS3</accession>
<dbReference type="Pfam" id="PF12728">
    <property type="entry name" value="HTH_17"/>
    <property type="match status" value="1"/>
</dbReference>
<evidence type="ECO:0000313" key="2">
    <source>
        <dbReference type="EMBL" id="QDU29430.1"/>
    </source>
</evidence>
<proteinExistence type="predicted"/>
<dbReference type="AlphaFoldDB" id="A0A517YGS3"/>
<dbReference type="Proteomes" id="UP000315017">
    <property type="component" value="Chromosome"/>
</dbReference>
<sequence length="98" mass="10965">MHIQLEQALARTRERFTINQVAAMFDVHVGTVWRWVSRRGVRGRRLPSVVVGGRRYILATDLTAFLAEQGPEPPESDDRRLRAAAAGNLLDARGVVKS</sequence>
<reference evidence="2 3" key="1">
    <citation type="submission" date="2019-02" db="EMBL/GenBank/DDBJ databases">
        <title>Deep-cultivation of Planctomycetes and their phenomic and genomic characterization uncovers novel biology.</title>
        <authorList>
            <person name="Wiegand S."/>
            <person name="Jogler M."/>
            <person name="Boedeker C."/>
            <person name="Pinto D."/>
            <person name="Vollmers J."/>
            <person name="Rivas-Marin E."/>
            <person name="Kohn T."/>
            <person name="Peeters S.H."/>
            <person name="Heuer A."/>
            <person name="Rast P."/>
            <person name="Oberbeckmann S."/>
            <person name="Bunk B."/>
            <person name="Jeske O."/>
            <person name="Meyerdierks A."/>
            <person name="Storesund J.E."/>
            <person name="Kallscheuer N."/>
            <person name="Luecker S."/>
            <person name="Lage O.M."/>
            <person name="Pohl T."/>
            <person name="Merkel B.J."/>
            <person name="Hornburger P."/>
            <person name="Mueller R.-W."/>
            <person name="Bruemmer F."/>
            <person name="Labrenz M."/>
            <person name="Spormann A.M."/>
            <person name="Op den Camp H."/>
            <person name="Overmann J."/>
            <person name="Amann R."/>
            <person name="Jetten M.S.M."/>
            <person name="Mascher T."/>
            <person name="Medema M.H."/>
            <person name="Devos D.P."/>
            <person name="Kaster A.-K."/>
            <person name="Ovreas L."/>
            <person name="Rohde M."/>
            <person name="Galperin M.Y."/>
            <person name="Jogler C."/>
        </authorList>
    </citation>
    <scope>NUCLEOTIDE SEQUENCE [LARGE SCALE GENOMIC DNA]</scope>
    <source>
        <strain evidence="2 3">ETA_A8</strain>
    </source>
</reference>
<gene>
    <name evidence="2" type="ORF">ETAA8_45400</name>
</gene>